<accession>A0A5N5GQJ3</accession>
<evidence type="ECO:0000256" key="3">
    <source>
        <dbReference type="ARBA" id="ARBA00022679"/>
    </source>
</evidence>
<comment type="subcellular location">
    <subcellularLocation>
        <location evidence="1">Membrane</location>
        <topology evidence="1">Multi-pass membrane protein</topology>
    </subcellularLocation>
</comment>
<name>A0A5N5GQJ3_9ROSA</name>
<protein>
    <submittedName>
        <fullName evidence="7">Uncharacterized protein</fullName>
    </submittedName>
</protein>
<sequence length="116" mass="12937">MRLAKKREGGREEKTKSNCSKFMDMIQVNLGKVIAFNPHQSFPFSPFSRDILSGEVTFLCGGPLEFLFIVESTKTPAYRAVSMVLSELKDEVDAKIVVAGISIARSQKIHNRLVCT</sequence>
<dbReference type="PANTHER" id="PTHR12726">
    <property type="entry name" value="CERAMIDE GLUCOSYLTRANSFERASE"/>
    <property type="match status" value="1"/>
</dbReference>
<evidence type="ECO:0000256" key="5">
    <source>
        <dbReference type="ARBA" id="ARBA00022989"/>
    </source>
</evidence>
<keyword evidence="3" id="KW-0808">Transferase</keyword>
<dbReference type="GO" id="GO:0008120">
    <property type="term" value="F:ceramide glucosyltransferase activity"/>
    <property type="evidence" value="ECO:0007669"/>
    <property type="project" value="TreeGrafter"/>
</dbReference>
<dbReference type="AlphaFoldDB" id="A0A5N5GQJ3"/>
<dbReference type="OrthoDB" id="2019570at2759"/>
<evidence type="ECO:0000256" key="6">
    <source>
        <dbReference type="ARBA" id="ARBA00023136"/>
    </source>
</evidence>
<evidence type="ECO:0000256" key="4">
    <source>
        <dbReference type="ARBA" id="ARBA00022692"/>
    </source>
</evidence>
<dbReference type="Proteomes" id="UP000327157">
    <property type="component" value="Chromosome 9"/>
</dbReference>
<dbReference type="InterPro" id="IPR025993">
    <property type="entry name" value="Ceramide_glucosylTrfase"/>
</dbReference>
<gene>
    <name evidence="7" type="ORF">D8674_035340</name>
</gene>
<keyword evidence="6" id="KW-0472">Membrane</keyword>
<keyword evidence="5" id="KW-1133">Transmembrane helix</keyword>
<dbReference type="PANTHER" id="PTHR12726:SF0">
    <property type="entry name" value="CERAMIDE GLUCOSYLTRANSFERASE"/>
    <property type="match status" value="1"/>
</dbReference>
<comment type="caution">
    <text evidence="7">The sequence shown here is derived from an EMBL/GenBank/DDBJ whole genome shotgun (WGS) entry which is preliminary data.</text>
</comment>
<dbReference type="EMBL" id="SMOL01000458">
    <property type="protein sequence ID" value="KAB2613024.1"/>
    <property type="molecule type" value="Genomic_DNA"/>
</dbReference>
<evidence type="ECO:0000313" key="8">
    <source>
        <dbReference type="Proteomes" id="UP000327157"/>
    </source>
</evidence>
<evidence type="ECO:0000313" key="7">
    <source>
        <dbReference type="EMBL" id="KAB2613024.1"/>
    </source>
</evidence>
<keyword evidence="2" id="KW-0328">Glycosyltransferase</keyword>
<evidence type="ECO:0000256" key="2">
    <source>
        <dbReference type="ARBA" id="ARBA00022676"/>
    </source>
</evidence>
<dbReference type="GO" id="GO:0016020">
    <property type="term" value="C:membrane"/>
    <property type="evidence" value="ECO:0007669"/>
    <property type="project" value="UniProtKB-SubCell"/>
</dbReference>
<proteinExistence type="predicted"/>
<keyword evidence="8" id="KW-1185">Reference proteome</keyword>
<keyword evidence="4" id="KW-0812">Transmembrane</keyword>
<dbReference type="GO" id="GO:0006679">
    <property type="term" value="P:glucosylceramide biosynthetic process"/>
    <property type="evidence" value="ECO:0007669"/>
    <property type="project" value="TreeGrafter"/>
</dbReference>
<reference evidence="8" key="2">
    <citation type="submission" date="2019-10" db="EMBL/GenBank/DDBJ databases">
        <title>A de novo genome assembly of a pear dwarfing rootstock.</title>
        <authorList>
            <person name="Wang F."/>
            <person name="Wang J."/>
            <person name="Li S."/>
            <person name="Zhang Y."/>
            <person name="Fang M."/>
            <person name="Ma L."/>
            <person name="Zhao Y."/>
            <person name="Jiang S."/>
        </authorList>
    </citation>
    <scope>NUCLEOTIDE SEQUENCE [LARGE SCALE GENOMIC DNA]</scope>
</reference>
<organism evidence="7 8">
    <name type="scientific">Pyrus ussuriensis x Pyrus communis</name>
    <dbReference type="NCBI Taxonomy" id="2448454"/>
    <lineage>
        <taxon>Eukaryota</taxon>
        <taxon>Viridiplantae</taxon>
        <taxon>Streptophyta</taxon>
        <taxon>Embryophyta</taxon>
        <taxon>Tracheophyta</taxon>
        <taxon>Spermatophyta</taxon>
        <taxon>Magnoliopsida</taxon>
        <taxon>eudicotyledons</taxon>
        <taxon>Gunneridae</taxon>
        <taxon>Pentapetalae</taxon>
        <taxon>rosids</taxon>
        <taxon>fabids</taxon>
        <taxon>Rosales</taxon>
        <taxon>Rosaceae</taxon>
        <taxon>Amygdaloideae</taxon>
        <taxon>Maleae</taxon>
        <taxon>Pyrus</taxon>
    </lineage>
</organism>
<evidence type="ECO:0000256" key="1">
    <source>
        <dbReference type="ARBA" id="ARBA00004141"/>
    </source>
</evidence>
<reference evidence="7 8" key="1">
    <citation type="submission" date="2019-09" db="EMBL/GenBank/DDBJ databases">
        <authorList>
            <person name="Ou C."/>
        </authorList>
    </citation>
    <scope>NUCLEOTIDE SEQUENCE [LARGE SCALE GENOMIC DNA]</scope>
    <source>
        <strain evidence="7">S2</strain>
        <tissue evidence="7">Leaf</tissue>
    </source>
</reference>
<reference evidence="7 8" key="3">
    <citation type="submission" date="2019-11" db="EMBL/GenBank/DDBJ databases">
        <title>A de novo genome assembly of a pear dwarfing rootstock.</title>
        <authorList>
            <person name="Wang F."/>
            <person name="Wang J."/>
            <person name="Li S."/>
            <person name="Zhang Y."/>
            <person name="Fang M."/>
            <person name="Ma L."/>
            <person name="Zhao Y."/>
            <person name="Jiang S."/>
        </authorList>
    </citation>
    <scope>NUCLEOTIDE SEQUENCE [LARGE SCALE GENOMIC DNA]</scope>
    <source>
        <strain evidence="7">S2</strain>
        <tissue evidence="7">Leaf</tissue>
    </source>
</reference>